<dbReference type="PROSITE" id="PS00211">
    <property type="entry name" value="ABC_TRANSPORTER_1"/>
    <property type="match status" value="2"/>
</dbReference>
<keyword evidence="1" id="KW-0677">Repeat</keyword>
<dbReference type="FunFam" id="3.40.50.300:FF:002053">
    <property type="entry name" value="ABC transporter ATP-binding protein"/>
    <property type="match status" value="1"/>
</dbReference>
<feature type="compositionally biased region" description="Basic residues" evidence="5">
    <location>
        <begin position="541"/>
        <end position="558"/>
    </location>
</feature>
<feature type="coiled-coil region" evidence="4">
    <location>
        <begin position="562"/>
        <end position="617"/>
    </location>
</feature>
<feature type="domain" description="ABC transporter" evidence="6">
    <location>
        <begin position="2"/>
        <end position="246"/>
    </location>
</feature>
<evidence type="ECO:0000256" key="2">
    <source>
        <dbReference type="ARBA" id="ARBA00022741"/>
    </source>
</evidence>
<protein>
    <submittedName>
        <fullName evidence="7">Bis-ABC ATPase YheS</fullName>
    </submittedName>
</protein>
<dbReference type="InterPro" id="IPR003439">
    <property type="entry name" value="ABC_transporter-like_ATP-bd"/>
</dbReference>
<dbReference type="InterPro" id="IPR027417">
    <property type="entry name" value="P-loop_NTPase"/>
</dbReference>
<dbReference type="InterPro" id="IPR032781">
    <property type="entry name" value="ABC_tran_Xtn"/>
</dbReference>
<accession>A0A3B0ZRN0</accession>
<evidence type="ECO:0000256" key="4">
    <source>
        <dbReference type="SAM" id="Coils"/>
    </source>
</evidence>
<dbReference type="FunFam" id="3.40.50.300:FF:000011">
    <property type="entry name" value="Putative ABC transporter ATP-binding component"/>
    <property type="match status" value="1"/>
</dbReference>
<sequence>MLNFKSVVLRRGPNILIDDASLMIPVAAKVGVIGANGCGKSTLFALIKDELHVDQGEYSHPQNWVIAHVAQETPAAERAAIDAVLDGDCELRQLERQLADSNAEDDALRIAQLHERMDEIGAYAARSRAASLMHGLGFSNQDIENPVNSFSGGWRMRLNLAQALMCRSDLLLLDEPTNHLDLDAVIWLESWLRSYQGTLLLISHDREFLDRCIDRVIHIERQKINLYTGNYSQFEMIRAEKLAQQQACYVKQQREIEHMQDFVRRFKAKASKAKQAQSRVKALERMEEIAPAHVDSPFHFSFPEFKHIASPLLRLEKAAVGYANEPVIRNVNISIEAGARIGLIGPNGAGKSTLIKALAGDLPLIQGESLPAKGLKIGYFAQHQLEQLHDTDSPFDHLRRLDTKLTDQIGRDFLGGFNFQGDRVYEPIAPFSGGEKARLVLALLVYQQPNLLLFDEPTNHLDLDMRYALTAALGQYEGAMVVVSHDRHLIRTCTDTLLLVAEGKVVEFDGDIEDYRLWLNKQAKQEDSGTEETNENSAVSKKQKRQREAHRRQKLQPMRNKVKKLDKQLHALAEQKKQLEIELADPDLYAEANKDKAKQLVRAQADLESELIQVEEAWFEASEELELAEQEM</sequence>
<dbReference type="InterPro" id="IPR003593">
    <property type="entry name" value="AAA+_ATPase"/>
</dbReference>
<dbReference type="SMART" id="SM00382">
    <property type="entry name" value="AAA"/>
    <property type="match status" value="2"/>
</dbReference>
<feature type="region of interest" description="Disordered" evidence="5">
    <location>
        <begin position="523"/>
        <end position="558"/>
    </location>
</feature>
<reference evidence="7" key="1">
    <citation type="submission" date="2018-06" db="EMBL/GenBank/DDBJ databases">
        <authorList>
            <person name="Zhirakovskaya E."/>
        </authorList>
    </citation>
    <scope>NUCLEOTIDE SEQUENCE</scope>
</reference>
<dbReference type="AlphaFoldDB" id="A0A3B0ZRN0"/>
<dbReference type="GO" id="GO:0016887">
    <property type="term" value="F:ATP hydrolysis activity"/>
    <property type="evidence" value="ECO:0007669"/>
    <property type="project" value="InterPro"/>
</dbReference>
<dbReference type="Gene3D" id="3.40.50.300">
    <property type="entry name" value="P-loop containing nucleotide triphosphate hydrolases"/>
    <property type="match status" value="2"/>
</dbReference>
<keyword evidence="4" id="KW-0175">Coiled coil</keyword>
<keyword evidence="2" id="KW-0547">Nucleotide-binding</keyword>
<organism evidence="7">
    <name type="scientific">hydrothermal vent metagenome</name>
    <dbReference type="NCBI Taxonomy" id="652676"/>
    <lineage>
        <taxon>unclassified sequences</taxon>
        <taxon>metagenomes</taxon>
        <taxon>ecological metagenomes</taxon>
    </lineage>
</organism>
<dbReference type="Pfam" id="PF12848">
    <property type="entry name" value="ABC_tran_Xtn"/>
    <property type="match status" value="1"/>
</dbReference>
<gene>
    <name evidence="7" type="ORF">MNBD_GAMMA16-397</name>
</gene>
<dbReference type="InterPro" id="IPR050611">
    <property type="entry name" value="ABCF"/>
</dbReference>
<dbReference type="InterPro" id="IPR017871">
    <property type="entry name" value="ABC_transporter-like_CS"/>
</dbReference>
<dbReference type="SUPFAM" id="SSF52540">
    <property type="entry name" value="P-loop containing nucleoside triphosphate hydrolases"/>
    <property type="match status" value="2"/>
</dbReference>
<dbReference type="GO" id="GO:0005524">
    <property type="term" value="F:ATP binding"/>
    <property type="evidence" value="ECO:0007669"/>
    <property type="project" value="UniProtKB-KW"/>
</dbReference>
<evidence type="ECO:0000256" key="5">
    <source>
        <dbReference type="SAM" id="MobiDB-lite"/>
    </source>
</evidence>
<evidence type="ECO:0000256" key="1">
    <source>
        <dbReference type="ARBA" id="ARBA00022737"/>
    </source>
</evidence>
<dbReference type="PANTHER" id="PTHR19211">
    <property type="entry name" value="ATP-BINDING TRANSPORT PROTEIN-RELATED"/>
    <property type="match status" value="1"/>
</dbReference>
<feature type="domain" description="ABC transporter" evidence="6">
    <location>
        <begin position="313"/>
        <end position="527"/>
    </location>
</feature>
<dbReference type="PROSITE" id="PS50893">
    <property type="entry name" value="ABC_TRANSPORTER_2"/>
    <property type="match status" value="2"/>
</dbReference>
<dbReference type="PANTHER" id="PTHR19211:SF14">
    <property type="entry name" value="ATP-BINDING CASSETTE SUB-FAMILY F MEMBER 1"/>
    <property type="match status" value="1"/>
</dbReference>
<evidence type="ECO:0000256" key="3">
    <source>
        <dbReference type="ARBA" id="ARBA00022840"/>
    </source>
</evidence>
<dbReference type="Pfam" id="PF00005">
    <property type="entry name" value="ABC_tran"/>
    <property type="match status" value="2"/>
</dbReference>
<dbReference type="CDD" id="cd03221">
    <property type="entry name" value="ABCF_EF-3"/>
    <property type="match status" value="2"/>
</dbReference>
<dbReference type="EMBL" id="UOFO01000003">
    <property type="protein sequence ID" value="VAW83266.1"/>
    <property type="molecule type" value="Genomic_DNA"/>
</dbReference>
<evidence type="ECO:0000313" key="7">
    <source>
        <dbReference type="EMBL" id="VAW83266.1"/>
    </source>
</evidence>
<proteinExistence type="predicted"/>
<name>A0A3B0ZRN0_9ZZZZ</name>
<evidence type="ECO:0000259" key="6">
    <source>
        <dbReference type="PROSITE" id="PS50893"/>
    </source>
</evidence>
<keyword evidence="3" id="KW-0067">ATP-binding</keyword>